<feature type="transmembrane region" description="Helical" evidence="1">
    <location>
        <begin position="60"/>
        <end position="83"/>
    </location>
</feature>
<evidence type="ECO:0000313" key="3">
    <source>
        <dbReference type="Proteomes" id="UP000643525"/>
    </source>
</evidence>
<reference evidence="2 3" key="1">
    <citation type="submission" date="2020-10" db="EMBL/GenBank/DDBJ databases">
        <title>Sequencing the genomes of 1000 actinobacteria strains.</title>
        <authorList>
            <person name="Klenk H.-P."/>
        </authorList>
    </citation>
    <scope>NUCLEOTIDE SEQUENCE [LARGE SCALE GENOMIC DNA]</scope>
    <source>
        <strain evidence="2 3">DSM 15666</strain>
    </source>
</reference>
<organism evidence="2 3">
    <name type="scientific">Nesterenkonia lutea</name>
    <dbReference type="NCBI Taxonomy" id="272919"/>
    <lineage>
        <taxon>Bacteria</taxon>
        <taxon>Bacillati</taxon>
        <taxon>Actinomycetota</taxon>
        <taxon>Actinomycetes</taxon>
        <taxon>Micrococcales</taxon>
        <taxon>Micrococcaceae</taxon>
        <taxon>Nesterenkonia</taxon>
    </lineage>
</organism>
<dbReference type="RefSeq" id="WP_192594515.1">
    <property type="nucleotide sequence ID" value="NZ_JADBED010000001.1"/>
</dbReference>
<evidence type="ECO:0000313" key="2">
    <source>
        <dbReference type="EMBL" id="MBE1523353.1"/>
    </source>
</evidence>
<keyword evidence="1" id="KW-1133">Transmembrane helix</keyword>
<sequence length="85" mass="8961">MQRLRVTAALVFLGLAVVSPALLVDFNDDGAPSSFWLLGAPFACGLTAAALAWWGRSYGLAVMSAFVGFLAVPAWIFVIYLLAGP</sequence>
<keyword evidence="1" id="KW-0812">Transmembrane</keyword>
<dbReference type="EMBL" id="JADBED010000001">
    <property type="protein sequence ID" value="MBE1523353.1"/>
    <property type="molecule type" value="Genomic_DNA"/>
</dbReference>
<protein>
    <submittedName>
        <fullName evidence="2">Uncharacterized protein</fullName>
    </submittedName>
</protein>
<gene>
    <name evidence="2" type="ORF">H4W27_000471</name>
</gene>
<keyword evidence="3" id="KW-1185">Reference proteome</keyword>
<accession>A0ABR9JBR7</accession>
<dbReference type="Proteomes" id="UP000643525">
    <property type="component" value="Unassembled WGS sequence"/>
</dbReference>
<proteinExistence type="predicted"/>
<keyword evidence="1" id="KW-0472">Membrane</keyword>
<evidence type="ECO:0000256" key="1">
    <source>
        <dbReference type="SAM" id="Phobius"/>
    </source>
</evidence>
<name>A0ABR9JBR7_9MICC</name>
<feature type="transmembrane region" description="Helical" evidence="1">
    <location>
        <begin position="33"/>
        <end position="53"/>
    </location>
</feature>
<comment type="caution">
    <text evidence="2">The sequence shown here is derived from an EMBL/GenBank/DDBJ whole genome shotgun (WGS) entry which is preliminary data.</text>
</comment>